<protein>
    <submittedName>
        <fullName evidence="5">Alginate lyase family protein</fullName>
    </submittedName>
</protein>
<evidence type="ECO:0000313" key="6">
    <source>
        <dbReference type="Proteomes" id="UP000831113"/>
    </source>
</evidence>
<dbReference type="Pfam" id="PF05426">
    <property type="entry name" value="Alginate_lyase"/>
    <property type="match status" value="1"/>
</dbReference>
<evidence type="ECO:0000313" key="5">
    <source>
        <dbReference type="EMBL" id="UOG77094.1"/>
    </source>
</evidence>
<dbReference type="RefSeq" id="WP_243802573.1">
    <property type="nucleotide sequence ID" value="NZ_CP094669.1"/>
</dbReference>
<evidence type="ECO:0000256" key="2">
    <source>
        <dbReference type="ARBA" id="ARBA00023239"/>
    </source>
</evidence>
<feature type="domain" description="Alginate lyase" evidence="4">
    <location>
        <begin position="76"/>
        <end position="351"/>
    </location>
</feature>
<name>A0ABY4D528_9BACT</name>
<keyword evidence="6" id="KW-1185">Reference proteome</keyword>
<keyword evidence="2 5" id="KW-0456">Lyase</keyword>
<proteinExistence type="predicted"/>
<evidence type="ECO:0000256" key="3">
    <source>
        <dbReference type="SAM" id="SignalP"/>
    </source>
</evidence>
<dbReference type="InterPro" id="IPR008397">
    <property type="entry name" value="Alginate_lyase_dom"/>
</dbReference>
<gene>
    <name evidence="5" type="ORF">MTX78_10935</name>
</gene>
<evidence type="ECO:0000259" key="4">
    <source>
        <dbReference type="Pfam" id="PF05426"/>
    </source>
</evidence>
<reference evidence="5 6" key="1">
    <citation type="submission" date="2022-03" db="EMBL/GenBank/DDBJ databases">
        <title>Hymenobactersp. isolated from the air.</title>
        <authorList>
            <person name="Won M."/>
            <person name="Kwon S.-W."/>
        </authorList>
    </citation>
    <scope>NUCLEOTIDE SEQUENCE [LARGE SCALE GENOMIC DNA]</scope>
    <source>
        <strain evidence="5 6">KACC 21982</strain>
    </source>
</reference>
<dbReference type="EMBL" id="CP094669">
    <property type="protein sequence ID" value="UOG77094.1"/>
    <property type="molecule type" value="Genomic_DNA"/>
</dbReference>
<dbReference type="SUPFAM" id="SSF48230">
    <property type="entry name" value="Chondroitin AC/alginate lyase"/>
    <property type="match status" value="1"/>
</dbReference>
<evidence type="ECO:0000256" key="1">
    <source>
        <dbReference type="ARBA" id="ARBA00022729"/>
    </source>
</evidence>
<feature type="chain" id="PRO_5046603861" evidence="3">
    <location>
        <begin position="26"/>
        <end position="399"/>
    </location>
</feature>
<feature type="signal peptide" evidence="3">
    <location>
        <begin position="1"/>
        <end position="25"/>
    </location>
</feature>
<dbReference type="GO" id="GO:0016829">
    <property type="term" value="F:lyase activity"/>
    <property type="evidence" value="ECO:0007669"/>
    <property type="project" value="UniProtKB-KW"/>
</dbReference>
<dbReference type="Proteomes" id="UP000831113">
    <property type="component" value="Chromosome"/>
</dbReference>
<dbReference type="InterPro" id="IPR008929">
    <property type="entry name" value="Chondroitin_lyas"/>
</dbReference>
<keyword evidence="1 3" id="KW-0732">Signal</keyword>
<organism evidence="5 6">
    <name type="scientific">Hymenobacter tibetensis</name>
    <dbReference type="NCBI Taxonomy" id="497967"/>
    <lineage>
        <taxon>Bacteria</taxon>
        <taxon>Pseudomonadati</taxon>
        <taxon>Bacteroidota</taxon>
        <taxon>Cytophagia</taxon>
        <taxon>Cytophagales</taxon>
        <taxon>Hymenobacteraceae</taxon>
        <taxon>Hymenobacter</taxon>
    </lineage>
</organism>
<accession>A0ABY4D528</accession>
<dbReference type="Gene3D" id="1.50.10.100">
    <property type="entry name" value="Chondroitin AC/alginate lyase"/>
    <property type="match status" value="1"/>
</dbReference>
<sequence length="399" mass="44240">MGALRKWRGGLLFWILLVAAGAVQAAPTPTFLLLDATDMAAYKAAYKRGGKLETQQVQAVLTQAETALKHELYTIVSKPQLPPSGDKHDFMSQAPYFWPDPSKPNGKPYLQKDGLVNPEAKAMKDDANLAGVCKDVKTLALAYYFSGDVKYATKATQQLRTFFLDPATRMNPNLNYGQGIPGTTEGRSYGIIQTRHLVEIPDALALLAGSLSVNQPLINGLKSWFSAYTEWLTTSKLGKAEGNNVNNHGTFYDVQVVDFALFTGNQALARRILETQTLPRIAVQFDTEGGQPLELARTRPWNYTSMNLQGWVQLAVLARHVGVDLWNYTSPDGRSLRKAVVWLQPYLLREKQLERADVTPTSNQMALTLYQRAAKEYTALNAAQVLALYPDFQAAPWAL</sequence>